<proteinExistence type="predicted"/>
<accession>G3IQG2</accession>
<sequence length="122" mass="13906">MSDQFGIIKKMAQILGAIETYIYKNNDHLLKQRSRFIDLCTIGLSEFEDDFFTYDQLKNLVINMVNQCESSSDIKWRIDVDNCTADQVAVICQPSQKRFVMPLSLFMASALMGSATRNTLHG</sequence>
<dbReference type="OrthoDB" id="9890721at2"/>
<organism evidence="1 2">
    <name type="scientific">Methylobacter tundripaludum (strain ATCC BAA-1195 / DSM 17260 / SV96)</name>
    <dbReference type="NCBI Taxonomy" id="697282"/>
    <lineage>
        <taxon>Bacteria</taxon>
        <taxon>Pseudomonadati</taxon>
        <taxon>Pseudomonadota</taxon>
        <taxon>Gammaproteobacteria</taxon>
        <taxon>Methylococcales</taxon>
        <taxon>Methylococcaceae</taxon>
        <taxon>Methylobacter</taxon>
    </lineage>
</organism>
<gene>
    <name evidence="1" type="ORF">Mettu_0843</name>
</gene>
<dbReference type="EMBL" id="JH109152">
    <property type="protein sequence ID" value="EGW22048.1"/>
    <property type="molecule type" value="Genomic_DNA"/>
</dbReference>
<name>G3IQG2_METTV</name>
<keyword evidence="2" id="KW-1185">Reference proteome</keyword>
<reference evidence="1 2" key="1">
    <citation type="submission" date="2011-06" db="EMBL/GenBank/DDBJ databases">
        <title>Genomic sequence of Methylobacter tundripaludum SV96.</title>
        <authorList>
            <consortium name="US DOE Joint Genome Institute"/>
            <person name="Lucas S."/>
            <person name="Han J."/>
            <person name="Lapidus A."/>
            <person name="Cheng J.-F."/>
            <person name="Goodwin L."/>
            <person name="Pitluck S."/>
            <person name="Held B."/>
            <person name="Detter J.C."/>
            <person name="Han C."/>
            <person name="Tapia R."/>
            <person name="Land M."/>
            <person name="Hauser L."/>
            <person name="Kyrpides N."/>
            <person name="Ivanova N."/>
            <person name="Ovchinnikova G."/>
            <person name="Pagani I."/>
            <person name="Klotz M.G."/>
            <person name="Dispirito A.A."/>
            <person name="Murrell J.C."/>
            <person name="Dunfield P."/>
            <person name="Kalyuzhnaya M.G."/>
            <person name="Svenning M."/>
            <person name="Trotsenko Y.A."/>
            <person name="Stein L.Y."/>
            <person name="Woyke T."/>
        </authorList>
    </citation>
    <scope>NUCLEOTIDE SEQUENCE [LARGE SCALE GENOMIC DNA]</scope>
    <source>
        <strain evidence="2">ATCC BAA-1195 / DSM 17260 / SV96</strain>
    </source>
</reference>
<dbReference type="HOGENOM" id="CLU_2024025_0_0_6"/>
<dbReference type="RefSeq" id="WP_006890023.1">
    <property type="nucleotide sequence ID" value="NZ_JH109152.1"/>
</dbReference>
<dbReference type="Proteomes" id="UP000004664">
    <property type="component" value="Unassembled WGS sequence"/>
</dbReference>
<protein>
    <submittedName>
        <fullName evidence="1">Uncharacterized protein</fullName>
    </submittedName>
</protein>
<dbReference type="AlphaFoldDB" id="G3IQG2"/>
<evidence type="ECO:0000313" key="1">
    <source>
        <dbReference type="EMBL" id="EGW22048.1"/>
    </source>
</evidence>
<evidence type="ECO:0000313" key="2">
    <source>
        <dbReference type="Proteomes" id="UP000004664"/>
    </source>
</evidence>